<dbReference type="EMBL" id="CP022695">
    <property type="protein sequence ID" value="AST80239.1"/>
    <property type="molecule type" value="Genomic_DNA"/>
</dbReference>
<gene>
    <name evidence="1" type="ORF">CI104_14750</name>
</gene>
<dbReference type="Proteomes" id="UP000215286">
    <property type="component" value="Chromosome"/>
</dbReference>
<proteinExistence type="predicted"/>
<name>A0ACA8D7Q0_9ENTR</name>
<sequence length="272" mass="28824">MFHVDNSTGVPVMPQPSPVTSEAELFFTEGGNGVPPTYPGPDWFNIVQSELLNVVRTAGISPDKMDSTQLLAALGMLFLKRNNPFGDIAQDGPEAIATALSNLGLGAGAPPIGIPFFWPLDVMPNTVMDEWSDMVFLKFNGATFSAATYPKLALVWPGLVLTESRGEFIRIADDGRGVDAGRALLSAQLDALQNITGSFSAATAGAAQLSVLVNGEGGAFYPGSQTTSPPSATATTGNERVNTMYFDAGRVARTSTETRSRNIAFNFRVRAK</sequence>
<keyword evidence="2" id="KW-1185">Reference proteome</keyword>
<accession>A0ACA8D7Q0</accession>
<evidence type="ECO:0000313" key="1">
    <source>
        <dbReference type="EMBL" id="AST80239.1"/>
    </source>
</evidence>
<evidence type="ECO:0000313" key="2">
    <source>
        <dbReference type="Proteomes" id="UP000215286"/>
    </source>
</evidence>
<protein>
    <submittedName>
        <fullName evidence="1">Integrase</fullName>
    </submittedName>
</protein>
<reference evidence="1" key="1">
    <citation type="submission" date="2017-08" db="EMBL/GenBank/DDBJ databases">
        <title>Real-time genomic and epidemiological investigation of a multi-institutional outbreak of KPC-producing Enterobacteriaceae reveals complex transmission dynamics and informs management responses.</title>
        <authorList>
            <person name="Kwong J.C."/>
            <person name="Lane C."/>
            <person name="Romanes F."/>
            <person name="Goncalves da Silva A."/>
            <person name="Easton M."/>
            <person name="Cronin K."/>
            <person name="Waters M.J."/>
            <person name="Tomita T."/>
            <person name="Stevens K."/>
            <person name="Schultz M.B."/>
            <person name="Baines S.L."/>
            <person name="Sherry N.L."/>
            <person name="Carter G."/>
            <person name="Mu A."/>
            <person name="Sait M."/>
            <person name="Ballard S.A."/>
            <person name="Seemann T."/>
            <person name="Stinear T.P."/>
            <person name="Howden B.P."/>
        </authorList>
    </citation>
    <scope>NUCLEOTIDE SEQUENCE</scope>
    <source>
        <strain evidence="1">AUSMDU00008141</strain>
    </source>
</reference>
<organism evidence="1 2">
    <name type="scientific">Citrobacter farmeri</name>
    <dbReference type="NCBI Taxonomy" id="67824"/>
    <lineage>
        <taxon>Bacteria</taxon>
        <taxon>Pseudomonadati</taxon>
        <taxon>Pseudomonadota</taxon>
        <taxon>Gammaproteobacteria</taxon>
        <taxon>Enterobacterales</taxon>
        <taxon>Enterobacteriaceae</taxon>
        <taxon>Citrobacter</taxon>
    </lineage>
</organism>